<keyword evidence="1" id="KW-0812">Transmembrane</keyword>
<name>A0AAD3RZD6_NEPGR</name>
<reference evidence="2" key="1">
    <citation type="submission" date="2023-05" db="EMBL/GenBank/DDBJ databases">
        <title>Nepenthes gracilis genome sequencing.</title>
        <authorList>
            <person name="Fukushima K."/>
        </authorList>
    </citation>
    <scope>NUCLEOTIDE SEQUENCE</scope>
    <source>
        <strain evidence="2">SING2019-196</strain>
    </source>
</reference>
<accession>A0AAD3RZD6</accession>
<evidence type="ECO:0000313" key="2">
    <source>
        <dbReference type="EMBL" id="GMH01495.1"/>
    </source>
</evidence>
<evidence type="ECO:0000313" key="3">
    <source>
        <dbReference type="Proteomes" id="UP001279734"/>
    </source>
</evidence>
<dbReference type="EMBL" id="BSYO01000003">
    <property type="protein sequence ID" value="GMH01495.1"/>
    <property type="molecule type" value="Genomic_DNA"/>
</dbReference>
<protein>
    <submittedName>
        <fullName evidence="2">Uncharacterized protein</fullName>
    </submittedName>
</protein>
<keyword evidence="3" id="KW-1185">Reference proteome</keyword>
<organism evidence="2 3">
    <name type="scientific">Nepenthes gracilis</name>
    <name type="common">Slender pitcher plant</name>
    <dbReference type="NCBI Taxonomy" id="150966"/>
    <lineage>
        <taxon>Eukaryota</taxon>
        <taxon>Viridiplantae</taxon>
        <taxon>Streptophyta</taxon>
        <taxon>Embryophyta</taxon>
        <taxon>Tracheophyta</taxon>
        <taxon>Spermatophyta</taxon>
        <taxon>Magnoliopsida</taxon>
        <taxon>eudicotyledons</taxon>
        <taxon>Gunneridae</taxon>
        <taxon>Pentapetalae</taxon>
        <taxon>Caryophyllales</taxon>
        <taxon>Nepenthaceae</taxon>
        <taxon>Nepenthes</taxon>
    </lineage>
</organism>
<dbReference type="Proteomes" id="UP001279734">
    <property type="component" value="Unassembled WGS sequence"/>
</dbReference>
<feature type="transmembrane region" description="Helical" evidence="1">
    <location>
        <begin position="56"/>
        <end position="76"/>
    </location>
</feature>
<feature type="transmembrane region" description="Helical" evidence="1">
    <location>
        <begin position="96"/>
        <end position="115"/>
    </location>
</feature>
<proteinExistence type="predicted"/>
<dbReference type="AlphaFoldDB" id="A0AAD3RZD6"/>
<gene>
    <name evidence="2" type="ORF">Nepgr_003334</name>
</gene>
<evidence type="ECO:0000256" key="1">
    <source>
        <dbReference type="SAM" id="Phobius"/>
    </source>
</evidence>
<keyword evidence="1" id="KW-1133">Transmembrane helix</keyword>
<sequence>MILFVVKPAYNGWHLRVLPLTPPLHCKNRPCTRTPLPQRSPLALSFSFVKKMAASGFYAVFTACFATVSVFATLRAVAFAASEDAAAPSPAMQSDGVALCASAMVALIAPLAVCLF</sequence>
<comment type="caution">
    <text evidence="2">The sequence shown here is derived from an EMBL/GenBank/DDBJ whole genome shotgun (WGS) entry which is preliminary data.</text>
</comment>
<keyword evidence="1" id="KW-0472">Membrane</keyword>